<evidence type="ECO:0000313" key="2">
    <source>
        <dbReference type="EMBL" id="MBB2499004.1"/>
    </source>
</evidence>
<sequence length="48" mass="5026">MNHLPQGQFPPRTAGRMIVHVDAELDGSASQGGAVDGAWTTSFDPTSD</sequence>
<feature type="region of interest" description="Disordered" evidence="1">
    <location>
        <begin position="27"/>
        <end position="48"/>
    </location>
</feature>
<accession>A0A8E2AZT4</accession>
<comment type="caution">
    <text evidence="2">The sequence shown here is derived from an EMBL/GenBank/DDBJ whole genome shotgun (WGS) entry which is preliminary data.</text>
</comment>
<reference evidence="2 3" key="1">
    <citation type="submission" date="2020-08" db="EMBL/GenBank/DDBJ databases">
        <title>Amycolatopsis echigonensis JCM 21831.</title>
        <authorList>
            <person name="Tedsree N."/>
            <person name="Kuncharoen N."/>
            <person name="Likhitwitayawuid K."/>
            <person name="Tanasupawat S."/>
        </authorList>
    </citation>
    <scope>NUCLEOTIDE SEQUENCE [LARGE SCALE GENOMIC DNA]</scope>
    <source>
        <strain evidence="2 3">JCM 21831</strain>
    </source>
</reference>
<gene>
    <name evidence="2" type="ORF">H5411_07640</name>
</gene>
<protein>
    <submittedName>
        <fullName evidence="2">Uncharacterized protein</fullName>
    </submittedName>
</protein>
<proteinExistence type="predicted"/>
<name>A0A8E2AZT4_9PSEU</name>
<evidence type="ECO:0000313" key="3">
    <source>
        <dbReference type="Proteomes" id="UP000550260"/>
    </source>
</evidence>
<dbReference type="EMBL" id="JACJHR010000008">
    <property type="protein sequence ID" value="MBB2499004.1"/>
    <property type="molecule type" value="Genomic_DNA"/>
</dbReference>
<feature type="compositionally biased region" description="Polar residues" evidence="1">
    <location>
        <begin position="39"/>
        <end position="48"/>
    </location>
</feature>
<dbReference type="RefSeq" id="WP_183123382.1">
    <property type="nucleotide sequence ID" value="NZ_JACJHR010000008.1"/>
</dbReference>
<evidence type="ECO:0000256" key="1">
    <source>
        <dbReference type="SAM" id="MobiDB-lite"/>
    </source>
</evidence>
<organism evidence="2 3">
    <name type="scientific">Amycolatopsis echigonensis</name>
    <dbReference type="NCBI Taxonomy" id="2576905"/>
    <lineage>
        <taxon>Bacteria</taxon>
        <taxon>Bacillati</taxon>
        <taxon>Actinomycetota</taxon>
        <taxon>Actinomycetes</taxon>
        <taxon>Pseudonocardiales</taxon>
        <taxon>Pseudonocardiaceae</taxon>
        <taxon>Amycolatopsis</taxon>
    </lineage>
</organism>
<dbReference type="AlphaFoldDB" id="A0A8E2AZT4"/>
<dbReference type="Proteomes" id="UP000550260">
    <property type="component" value="Unassembled WGS sequence"/>
</dbReference>